<evidence type="ECO:0000313" key="1">
    <source>
        <dbReference type="EMBL" id="CEK99637.1"/>
    </source>
</evidence>
<organism evidence="1">
    <name type="scientific">Arion vulgaris</name>
    <dbReference type="NCBI Taxonomy" id="1028688"/>
    <lineage>
        <taxon>Eukaryota</taxon>
        <taxon>Metazoa</taxon>
        <taxon>Spiralia</taxon>
        <taxon>Lophotrochozoa</taxon>
        <taxon>Mollusca</taxon>
        <taxon>Gastropoda</taxon>
        <taxon>Heterobranchia</taxon>
        <taxon>Euthyneura</taxon>
        <taxon>Panpulmonata</taxon>
        <taxon>Eupulmonata</taxon>
        <taxon>Stylommatophora</taxon>
        <taxon>Helicina</taxon>
        <taxon>Arionoidea</taxon>
        <taxon>Arionidae</taxon>
        <taxon>Arion</taxon>
    </lineage>
</organism>
<dbReference type="EMBL" id="HACG01052766">
    <property type="protein sequence ID" value="CEK99637.1"/>
    <property type="molecule type" value="Transcribed_RNA"/>
</dbReference>
<feature type="non-terminal residue" evidence="1">
    <location>
        <position position="1"/>
    </location>
</feature>
<sequence>KHYFNMGTAVSILRPQQPDETKPDIEPEVVIFSINQPHRSCLDKDQISCEVLKGPSRQEVTESEDQG</sequence>
<accession>A0A0B7C375</accession>
<reference evidence="1" key="1">
    <citation type="submission" date="2014-12" db="EMBL/GenBank/DDBJ databases">
        <title>Insight into the proteome of Arion vulgaris.</title>
        <authorList>
            <person name="Aradska J."/>
            <person name="Bulat T."/>
            <person name="Smidak R."/>
            <person name="Sarate P."/>
            <person name="Gangsoo J."/>
            <person name="Sialana F."/>
            <person name="Bilban M."/>
            <person name="Lubec G."/>
        </authorList>
    </citation>
    <scope>NUCLEOTIDE SEQUENCE</scope>
    <source>
        <tissue evidence="1">Skin</tissue>
    </source>
</reference>
<protein>
    <submittedName>
        <fullName evidence="1">Uncharacterized protein</fullName>
    </submittedName>
</protein>
<feature type="non-terminal residue" evidence="1">
    <location>
        <position position="67"/>
    </location>
</feature>
<proteinExistence type="predicted"/>
<dbReference type="AlphaFoldDB" id="A0A0B7C375"/>
<name>A0A0B7C375_9EUPU</name>
<gene>
    <name evidence="1" type="primary">ORF221764</name>
</gene>